<dbReference type="GO" id="GO:0016020">
    <property type="term" value="C:membrane"/>
    <property type="evidence" value="ECO:0007669"/>
    <property type="project" value="UniProtKB-SubCell"/>
</dbReference>
<reference evidence="7 8" key="1">
    <citation type="journal article" date="2023" name="Arcadia Sci">
        <title>De novo assembly of a long-read Amblyomma americanum tick genome.</title>
        <authorList>
            <person name="Chou S."/>
            <person name="Poskanzer K.E."/>
            <person name="Rollins M."/>
            <person name="Thuy-Boun P.S."/>
        </authorList>
    </citation>
    <scope>NUCLEOTIDE SEQUENCE [LARGE SCALE GENOMIC DNA]</scope>
    <source>
        <strain evidence="7">F_SG_1</strain>
        <tissue evidence="7">Salivary glands</tissue>
    </source>
</reference>
<dbReference type="Pfam" id="PF00005">
    <property type="entry name" value="ABC_tran"/>
    <property type="match status" value="1"/>
</dbReference>
<evidence type="ECO:0000256" key="5">
    <source>
        <dbReference type="SAM" id="Phobius"/>
    </source>
</evidence>
<evidence type="ECO:0000256" key="3">
    <source>
        <dbReference type="ARBA" id="ARBA00022989"/>
    </source>
</evidence>
<feature type="transmembrane region" description="Helical" evidence="5">
    <location>
        <begin position="129"/>
        <end position="149"/>
    </location>
</feature>
<organism evidence="7 8">
    <name type="scientific">Amblyomma americanum</name>
    <name type="common">Lone star tick</name>
    <dbReference type="NCBI Taxonomy" id="6943"/>
    <lineage>
        <taxon>Eukaryota</taxon>
        <taxon>Metazoa</taxon>
        <taxon>Ecdysozoa</taxon>
        <taxon>Arthropoda</taxon>
        <taxon>Chelicerata</taxon>
        <taxon>Arachnida</taxon>
        <taxon>Acari</taxon>
        <taxon>Parasitiformes</taxon>
        <taxon>Ixodida</taxon>
        <taxon>Ixodoidea</taxon>
        <taxon>Ixodidae</taxon>
        <taxon>Amblyomminae</taxon>
        <taxon>Amblyomma</taxon>
    </lineage>
</organism>
<evidence type="ECO:0000256" key="2">
    <source>
        <dbReference type="ARBA" id="ARBA00022692"/>
    </source>
</evidence>
<dbReference type="InterPro" id="IPR027417">
    <property type="entry name" value="P-loop_NTPase"/>
</dbReference>
<dbReference type="InterPro" id="IPR056264">
    <property type="entry name" value="R2_ABCA1-4-like"/>
</dbReference>
<keyword evidence="4 5" id="KW-0472">Membrane</keyword>
<comment type="caution">
    <text evidence="7">The sequence shown here is derived from an EMBL/GenBank/DDBJ whole genome shotgun (WGS) entry which is preliminary data.</text>
</comment>
<dbReference type="AlphaFoldDB" id="A0AAQ4EV00"/>
<sequence>MPLSQSNKLITMHRESFQIGQQTIFGTSFLIASFSVFLVLDHVSNSRHLQRISGLNMTAYWLAYAIWSSLLYCASCLLVMFTFRLFNTQGFTAAEEQAVMFLLFFYFGLSRLPTIAALSFCFRTYTAAYVRIGTVFFAVGVCGLVSVAVLEWQGSARVVDLVKIVDAVFTYTLPVYALGRSFCRLYRNAHFNIVCNDFYTQSVLCEVAPNRARYCCKDYCRTHECIDWQPDLLAWGSPGIARSLVAFTLHSALGLAALWACETHSSFFTERLAVSGGSGAVRRNSQVRDELSLEDDDVAEERDRVLSSSVGELAQRDLLVLRRLSRTYGSFCAVHELSFGVRKGECFGLLGINGAGKSTTFNMLTGTIGATAGDVFVDGYSVTHQTPQVRRRIGYCPQQDALPDYLTGREVLTLYARIRGIPEHRINDVCRALSQLFYFAPHLDSTLDTYRQDAAMCSARQGDAYKAASISAGAVAAPSASMEECEAMCSRLAIMVNGRLCCLGSPQHLKNKFGSGYSIMIKVSGAKPSATSVTSHSSYSSRDESLSTEVNGVKNYMQARLPGIELIGAHNGLLEYHLSAPDMSWAEVFDVMDQAKGVFNVADYSVAQLTLEQVFLHFAMLQREDHK</sequence>
<feature type="transmembrane region" description="Helical" evidence="5">
    <location>
        <begin position="61"/>
        <end position="86"/>
    </location>
</feature>
<dbReference type="PANTHER" id="PTHR19229">
    <property type="entry name" value="ATP-BINDING CASSETTE TRANSPORTER SUBFAMILY A ABCA"/>
    <property type="match status" value="1"/>
</dbReference>
<keyword evidence="8" id="KW-1185">Reference proteome</keyword>
<dbReference type="InterPro" id="IPR026082">
    <property type="entry name" value="ABCA"/>
</dbReference>
<dbReference type="PANTHER" id="PTHR19229:SF250">
    <property type="entry name" value="ABC TRANSPORTER DOMAIN-CONTAINING PROTEIN-RELATED"/>
    <property type="match status" value="1"/>
</dbReference>
<keyword evidence="2 5" id="KW-0812">Transmembrane</keyword>
<comment type="subcellular location">
    <subcellularLocation>
        <location evidence="1">Membrane</location>
        <topology evidence="1">Multi-pass membrane protein</topology>
    </subcellularLocation>
</comment>
<dbReference type="PROSITE" id="PS50893">
    <property type="entry name" value="ABC_TRANSPORTER_2"/>
    <property type="match status" value="1"/>
</dbReference>
<dbReference type="Proteomes" id="UP001321473">
    <property type="component" value="Unassembled WGS sequence"/>
</dbReference>
<dbReference type="GO" id="GO:0005524">
    <property type="term" value="F:ATP binding"/>
    <property type="evidence" value="ECO:0007669"/>
    <property type="project" value="InterPro"/>
</dbReference>
<dbReference type="GO" id="GO:0016887">
    <property type="term" value="F:ATP hydrolysis activity"/>
    <property type="evidence" value="ECO:0007669"/>
    <property type="project" value="InterPro"/>
</dbReference>
<accession>A0AAQ4EV00</accession>
<dbReference type="GO" id="GO:0005319">
    <property type="term" value="F:lipid transporter activity"/>
    <property type="evidence" value="ECO:0007669"/>
    <property type="project" value="TreeGrafter"/>
</dbReference>
<proteinExistence type="predicted"/>
<dbReference type="SUPFAM" id="SSF52540">
    <property type="entry name" value="P-loop containing nucleoside triphosphate hydrolases"/>
    <property type="match status" value="1"/>
</dbReference>
<evidence type="ECO:0000313" key="8">
    <source>
        <dbReference type="Proteomes" id="UP001321473"/>
    </source>
</evidence>
<evidence type="ECO:0000313" key="7">
    <source>
        <dbReference type="EMBL" id="KAK8778547.1"/>
    </source>
</evidence>
<dbReference type="Pfam" id="PF23321">
    <property type="entry name" value="R1_ABCA1"/>
    <property type="match status" value="1"/>
</dbReference>
<dbReference type="Gene3D" id="3.40.50.300">
    <property type="entry name" value="P-loop containing nucleotide triphosphate hydrolases"/>
    <property type="match status" value="1"/>
</dbReference>
<dbReference type="InterPro" id="IPR013525">
    <property type="entry name" value="ABC2_TM"/>
</dbReference>
<name>A0AAQ4EV00_AMBAM</name>
<feature type="domain" description="ABC transporter" evidence="6">
    <location>
        <begin position="319"/>
        <end position="586"/>
    </location>
</feature>
<dbReference type="GO" id="GO:0140359">
    <property type="term" value="F:ABC-type transporter activity"/>
    <property type="evidence" value="ECO:0007669"/>
    <property type="project" value="InterPro"/>
</dbReference>
<feature type="transmembrane region" description="Helical" evidence="5">
    <location>
        <begin position="20"/>
        <end position="40"/>
    </location>
</feature>
<gene>
    <name evidence="7" type="ORF">V5799_020110</name>
</gene>
<keyword evidence="3 5" id="KW-1133">Transmembrane helix</keyword>
<feature type="transmembrane region" description="Helical" evidence="5">
    <location>
        <begin position="98"/>
        <end position="122"/>
    </location>
</feature>
<dbReference type="EMBL" id="JARKHS020010623">
    <property type="protein sequence ID" value="KAK8778547.1"/>
    <property type="molecule type" value="Genomic_DNA"/>
</dbReference>
<dbReference type="Pfam" id="PF12698">
    <property type="entry name" value="ABC2_membrane_3"/>
    <property type="match status" value="1"/>
</dbReference>
<dbReference type="InterPro" id="IPR003439">
    <property type="entry name" value="ABC_transporter-like_ATP-bd"/>
</dbReference>
<evidence type="ECO:0000259" key="6">
    <source>
        <dbReference type="PROSITE" id="PS50893"/>
    </source>
</evidence>
<evidence type="ECO:0000256" key="1">
    <source>
        <dbReference type="ARBA" id="ARBA00004141"/>
    </source>
</evidence>
<protein>
    <recommendedName>
        <fullName evidence="6">ABC transporter domain-containing protein</fullName>
    </recommendedName>
</protein>
<evidence type="ECO:0000256" key="4">
    <source>
        <dbReference type="ARBA" id="ARBA00023136"/>
    </source>
</evidence>